<keyword evidence="3" id="KW-0378">Hydrolase</keyword>
<name>A0A1I4BVQ9_9ACTN</name>
<dbReference type="InterPro" id="IPR003010">
    <property type="entry name" value="C-N_Hydrolase"/>
</dbReference>
<evidence type="ECO:0000313" key="4">
    <source>
        <dbReference type="Proteomes" id="UP000199111"/>
    </source>
</evidence>
<organism evidence="3 4">
    <name type="scientific">Streptosporangium canum</name>
    <dbReference type="NCBI Taxonomy" id="324952"/>
    <lineage>
        <taxon>Bacteria</taxon>
        <taxon>Bacillati</taxon>
        <taxon>Actinomycetota</taxon>
        <taxon>Actinomycetes</taxon>
        <taxon>Streptosporangiales</taxon>
        <taxon>Streptosporangiaceae</taxon>
        <taxon>Streptosporangium</taxon>
    </lineage>
</organism>
<dbReference type="GeneID" id="96302353"/>
<dbReference type="Pfam" id="PF00795">
    <property type="entry name" value="CN_hydrolase"/>
    <property type="match status" value="1"/>
</dbReference>
<feature type="domain" description="CN hydrolase" evidence="2">
    <location>
        <begin position="1"/>
        <end position="235"/>
    </location>
</feature>
<accession>A0A1I4BVQ9</accession>
<dbReference type="AlphaFoldDB" id="A0A1I4BVQ9"/>
<evidence type="ECO:0000313" key="3">
    <source>
        <dbReference type="EMBL" id="SFK72904.1"/>
    </source>
</evidence>
<dbReference type="PANTHER" id="PTHR23088:SF27">
    <property type="entry name" value="DEAMINATED GLUTATHIONE AMIDASE"/>
    <property type="match status" value="1"/>
</dbReference>
<evidence type="ECO:0000256" key="1">
    <source>
        <dbReference type="ARBA" id="ARBA00010613"/>
    </source>
</evidence>
<keyword evidence="4" id="KW-1185">Reference proteome</keyword>
<protein>
    <submittedName>
        <fullName evidence="3">Predicted amidohydrolase</fullName>
    </submittedName>
</protein>
<evidence type="ECO:0000259" key="2">
    <source>
        <dbReference type="PROSITE" id="PS50263"/>
    </source>
</evidence>
<dbReference type="PANTHER" id="PTHR23088">
    <property type="entry name" value="NITRILASE-RELATED"/>
    <property type="match status" value="1"/>
</dbReference>
<dbReference type="RefSeq" id="WP_218158910.1">
    <property type="nucleotide sequence ID" value="NZ_FOQY01000033.1"/>
</dbReference>
<dbReference type="Proteomes" id="UP000199111">
    <property type="component" value="Unassembled WGS sequence"/>
</dbReference>
<reference evidence="4" key="1">
    <citation type="submission" date="2016-10" db="EMBL/GenBank/DDBJ databases">
        <authorList>
            <person name="Varghese N."/>
            <person name="Submissions S."/>
        </authorList>
    </citation>
    <scope>NUCLEOTIDE SEQUENCE [LARGE SCALE GENOMIC DNA]</scope>
    <source>
        <strain evidence="4">CGMCC 4.2126</strain>
    </source>
</reference>
<dbReference type="PROSITE" id="PS50263">
    <property type="entry name" value="CN_HYDROLASE"/>
    <property type="match status" value="1"/>
</dbReference>
<dbReference type="GO" id="GO:0016787">
    <property type="term" value="F:hydrolase activity"/>
    <property type="evidence" value="ECO:0007669"/>
    <property type="project" value="UniProtKB-KW"/>
</dbReference>
<proteinExistence type="inferred from homology"/>
<dbReference type="Gene3D" id="3.60.110.10">
    <property type="entry name" value="Carbon-nitrogen hydrolase"/>
    <property type="match status" value="1"/>
</dbReference>
<comment type="similarity">
    <text evidence="1">Belongs to the carbon-nitrogen hydrolase superfamily. NIT1/NIT2 family.</text>
</comment>
<dbReference type="SUPFAM" id="SSF56317">
    <property type="entry name" value="Carbon-nitrogen hydrolase"/>
    <property type="match status" value="1"/>
</dbReference>
<dbReference type="EMBL" id="FOQY01000033">
    <property type="protein sequence ID" value="SFK72904.1"/>
    <property type="molecule type" value="Genomic_DNA"/>
</dbReference>
<dbReference type="InterPro" id="IPR036526">
    <property type="entry name" value="C-N_Hydrolase_sf"/>
</dbReference>
<gene>
    <name evidence="3" type="ORF">SAMN05216275_13370</name>
</gene>
<sequence>MRTAVAQIPISWNIPGNLSEITRVVEACADNDLMVFPEGALSGYGADLTPLSRLNPAELEAAITELAEVAARTGVHVICGSLIPDAGQWWNASLVFAPEGERHTYRKINLAMNERGVLAAGSALPVHRLALPAGEVTVGTQICREIRFPEQWQHLARCGAQMLMYLTNAANPAEPYGVWRSHLISRAAENQRWVLSANVADPATHCPTMIVSPRGEVVAETAGGEPAVLRAVIDTGGAGDWYLGQRRHDVIDARYLGSV</sequence>